<evidence type="ECO:0000313" key="2">
    <source>
        <dbReference type="Proteomes" id="UP000250123"/>
    </source>
</evidence>
<dbReference type="Proteomes" id="UP000250123">
    <property type="component" value="Chromosome SHEWBE"/>
</dbReference>
<sequence length="72" mass="8109">MHLGHLAPATKRFFTLTSANFINLLLSNYHRIIFQLKSILPQSHAIDPIVIEFDFASRLKLTSEISSVAINS</sequence>
<dbReference type="AlphaFoldDB" id="A0A330M269"/>
<proteinExistence type="predicted"/>
<name>A0A330M269_9GAMM</name>
<accession>A0A330M269</accession>
<gene>
    <name evidence="1" type="ORF">SHEWBE_1191</name>
</gene>
<protein>
    <submittedName>
        <fullName evidence="1">Uncharacterized protein</fullName>
    </submittedName>
</protein>
<evidence type="ECO:0000313" key="1">
    <source>
        <dbReference type="EMBL" id="SQH75160.1"/>
    </source>
</evidence>
<reference evidence="2" key="1">
    <citation type="submission" date="2018-06" db="EMBL/GenBank/DDBJ databases">
        <authorList>
            <person name="Cea G.-C."/>
            <person name="William W."/>
        </authorList>
    </citation>
    <scope>NUCLEOTIDE SEQUENCE [LARGE SCALE GENOMIC DNA]</scope>
    <source>
        <strain evidence="2">DB21MT-2</strain>
    </source>
</reference>
<organism evidence="1 2">
    <name type="scientific">Shewanella benthica</name>
    <dbReference type="NCBI Taxonomy" id="43661"/>
    <lineage>
        <taxon>Bacteria</taxon>
        <taxon>Pseudomonadati</taxon>
        <taxon>Pseudomonadota</taxon>
        <taxon>Gammaproteobacteria</taxon>
        <taxon>Alteromonadales</taxon>
        <taxon>Shewanellaceae</taxon>
        <taxon>Shewanella</taxon>
    </lineage>
</organism>
<dbReference type="EMBL" id="LS483452">
    <property type="protein sequence ID" value="SQH75160.1"/>
    <property type="molecule type" value="Genomic_DNA"/>
</dbReference>
<dbReference type="KEGG" id="sbk:SHEWBE_1191"/>